<evidence type="ECO:0000313" key="2">
    <source>
        <dbReference type="EMBL" id="OQM75528.1"/>
    </source>
</evidence>
<gene>
    <name evidence="2" type="ORF">BFN67_17840</name>
</gene>
<organism evidence="2 3">
    <name type="scientific">Manganibacter manganicus</name>
    <dbReference type="NCBI Taxonomy" id="1873176"/>
    <lineage>
        <taxon>Bacteria</taxon>
        <taxon>Pseudomonadati</taxon>
        <taxon>Pseudomonadota</taxon>
        <taxon>Alphaproteobacteria</taxon>
        <taxon>Hyphomicrobiales</taxon>
        <taxon>Phyllobacteriaceae</taxon>
        <taxon>Manganibacter</taxon>
    </lineage>
</organism>
<accession>A0A1V8RQV5</accession>
<keyword evidence="1" id="KW-0472">Membrane</keyword>
<dbReference type="Proteomes" id="UP000191905">
    <property type="component" value="Unassembled WGS sequence"/>
</dbReference>
<name>A0A1V8RQV5_9HYPH</name>
<keyword evidence="1" id="KW-1133">Transmembrane helix</keyword>
<evidence type="ECO:0000313" key="3">
    <source>
        <dbReference type="Proteomes" id="UP000191905"/>
    </source>
</evidence>
<keyword evidence="3" id="KW-1185">Reference proteome</keyword>
<feature type="transmembrane region" description="Helical" evidence="1">
    <location>
        <begin position="48"/>
        <end position="70"/>
    </location>
</feature>
<evidence type="ECO:0000256" key="1">
    <source>
        <dbReference type="SAM" id="Phobius"/>
    </source>
</evidence>
<feature type="transmembrane region" description="Helical" evidence="1">
    <location>
        <begin position="22"/>
        <end position="42"/>
    </location>
</feature>
<proteinExistence type="predicted"/>
<dbReference type="AlphaFoldDB" id="A0A1V8RQV5"/>
<dbReference type="STRING" id="1873176.BFN67_17840"/>
<protein>
    <submittedName>
        <fullName evidence="2">Uncharacterized protein</fullName>
    </submittedName>
</protein>
<keyword evidence="1" id="KW-0812">Transmembrane</keyword>
<dbReference type="EMBL" id="MDET01000015">
    <property type="protein sequence ID" value="OQM75528.1"/>
    <property type="molecule type" value="Genomic_DNA"/>
</dbReference>
<dbReference type="OrthoDB" id="7376211at2"/>
<reference evidence="2 3" key="1">
    <citation type="journal article" date="2016" name="Int. J. Syst. Evol. Microbiol.">
        <title>Pseudaminobacter manganicus sp. nov., isolated from sludge of a manganese mine.</title>
        <authorList>
            <person name="Li J."/>
            <person name="Huang J."/>
            <person name="Liao S."/>
            <person name="Wang G."/>
        </authorList>
    </citation>
    <scope>NUCLEOTIDE SEQUENCE [LARGE SCALE GENOMIC DNA]</scope>
    <source>
        <strain evidence="2 3">JH-7</strain>
    </source>
</reference>
<sequence length="86" mass="9537">MPAVGALARAAPTTHRFSRPRFAILVLAGVYPLITALLYLLLPVLQGWAIWQETLLIAPLMVAMMVWGVIPAIQRRFNRFINPLAG</sequence>
<comment type="caution">
    <text evidence="2">The sequence shown here is derived from an EMBL/GenBank/DDBJ whole genome shotgun (WGS) entry which is preliminary data.</text>
</comment>